<dbReference type="Gramene" id="A08p04850.2_BraZ1">
    <property type="protein sequence ID" value="A08p04850.2_BraZ1.CDS"/>
    <property type="gene ID" value="A08g04850.2_BraZ1"/>
</dbReference>
<dbReference type="EMBL" id="LS974624">
    <property type="protein sequence ID" value="CAG7896819.1"/>
    <property type="molecule type" value="Genomic_DNA"/>
</dbReference>
<organism evidence="2">
    <name type="scientific">Brassica campestris</name>
    <name type="common">Field mustard</name>
    <dbReference type="NCBI Taxonomy" id="3711"/>
    <lineage>
        <taxon>Eukaryota</taxon>
        <taxon>Viridiplantae</taxon>
        <taxon>Streptophyta</taxon>
        <taxon>Embryophyta</taxon>
        <taxon>Tracheophyta</taxon>
        <taxon>Spermatophyta</taxon>
        <taxon>Magnoliopsida</taxon>
        <taxon>eudicotyledons</taxon>
        <taxon>Gunneridae</taxon>
        <taxon>Pentapetalae</taxon>
        <taxon>rosids</taxon>
        <taxon>malvids</taxon>
        <taxon>Brassicales</taxon>
        <taxon>Brassicaceae</taxon>
        <taxon>Brassiceae</taxon>
        <taxon>Brassica</taxon>
    </lineage>
</organism>
<dbReference type="Proteomes" id="UP000694005">
    <property type="component" value="Chromosome A08"/>
</dbReference>
<sequence>MVEGLVLKSIMCANTRYGHYHRHACRQLRHIACGSFGFL</sequence>
<gene>
    <name evidence="2" type="ORF">BRAA08T32483Z</name>
    <name evidence="1" type="ORF">BRAPAZ1V2_A08P04850.2</name>
</gene>
<evidence type="ECO:0000313" key="1">
    <source>
        <dbReference type="EMBL" id="CAG7896819.1"/>
    </source>
</evidence>
<reference evidence="2" key="1">
    <citation type="submission" date="2018-11" db="EMBL/GenBank/DDBJ databases">
        <authorList>
            <consortium name="Genoscope - CEA"/>
            <person name="William W."/>
        </authorList>
    </citation>
    <scope>NUCLEOTIDE SEQUENCE</scope>
</reference>
<proteinExistence type="predicted"/>
<dbReference type="EMBL" id="LR031575">
    <property type="protein sequence ID" value="VDD03006.1"/>
    <property type="molecule type" value="Genomic_DNA"/>
</dbReference>
<evidence type="ECO:0000313" key="2">
    <source>
        <dbReference type="EMBL" id="VDD03006.1"/>
    </source>
</evidence>
<name>A0A3P6BKQ4_BRACM</name>
<protein>
    <submittedName>
        <fullName evidence="1">Uncharacterized protein</fullName>
    </submittedName>
</protein>
<accession>A0A3P6BKQ4</accession>
<dbReference type="AlphaFoldDB" id="A0A3P6BKQ4"/>